<evidence type="ECO:0000313" key="4">
    <source>
        <dbReference type="Proteomes" id="UP000694557"/>
    </source>
</evidence>
<dbReference type="PROSITE" id="PS50041">
    <property type="entry name" value="C_TYPE_LECTIN_2"/>
    <property type="match status" value="1"/>
</dbReference>
<keyword evidence="1" id="KW-1015">Disulfide bond</keyword>
<protein>
    <recommendedName>
        <fullName evidence="2">C-type lectin domain-containing protein</fullName>
    </recommendedName>
</protein>
<dbReference type="GeneTree" id="ENSGT01020000230338"/>
<dbReference type="InterPro" id="IPR016187">
    <property type="entry name" value="CTDL_fold"/>
</dbReference>
<proteinExistence type="predicted"/>
<dbReference type="Proteomes" id="UP000694557">
    <property type="component" value="Unassembled WGS sequence"/>
</dbReference>
<evidence type="ECO:0000256" key="1">
    <source>
        <dbReference type="ARBA" id="ARBA00023157"/>
    </source>
</evidence>
<sequence>MGVQGVNMIKHKRLLIYLSQQQTFLFNLKKRVWIGLNDSVKEGTWKWVDGTPLTTRYWYSKQPDNAGPNGDEDCAEIHKDQSPLKAWNDMSCDSKLNWICEKAV</sequence>
<evidence type="ECO:0000313" key="3">
    <source>
        <dbReference type="Ensembl" id="ENSOKIP00005049679.1"/>
    </source>
</evidence>
<accession>A0A8C7GX86</accession>
<reference evidence="3" key="1">
    <citation type="submission" date="2025-08" db="UniProtKB">
        <authorList>
            <consortium name="Ensembl"/>
        </authorList>
    </citation>
    <scope>IDENTIFICATION</scope>
</reference>
<organism evidence="3 4">
    <name type="scientific">Oncorhynchus kisutch</name>
    <name type="common">Coho salmon</name>
    <name type="synonym">Salmo kisutch</name>
    <dbReference type="NCBI Taxonomy" id="8019"/>
    <lineage>
        <taxon>Eukaryota</taxon>
        <taxon>Metazoa</taxon>
        <taxon>Chordata</taxon>
        <taxon>Craniata</taxon>
        <taxon>Vertebrata</taxon>
        <taxon>Euteleostomi</taxon>
        <taxon>Actinopterygii</taxon>
        <taxon>Neopterygii</taxon>
        <taxon>Teleostei</taxon>
        <taxon>Protacanthopterygii</taxon>
        <taxon>Salmoniformes</taxon>
        <taxon>Salmonidae</taxon>
        <taxon>Salmoninae</taxon>
        <taxon>Oncorhynchus</taxon>
    </lineage>
</organism>
<dbReference type="InterPro" id="IPR016186">
    <property type="entry name" value="C-type_lectin-like/link_sf"/>
</dbReference>
<dbReference type="InterPro" id="IPR001304">
    <property type="entry name" value="C-type_lectin-like"/>
</dbReference>
<reference evidence="3" key="2">
    <citation type="submission" date="2025-09" db="UniProtKB">
        <authorList>
            <consortium name="Ensembl"/>
        </authorList>
    </citation>
    <scope>IDENTIFICATION</scope>
</reference>
<dbReference type="Gene3D" id="3.10.100.10">
    <property type="entry name" value="Mannose-Binding Protein A, subunit A"/>
    <property type="match status" value="1"/>
</dbReference>
<keyword evidence="4" id="KW-1185">Reference proteome</keyword>
<dbReference type="InterPro" id="IPR018378">
    <property type="entry name" value="C-type_lectin_CS"/>
</dbReference>
<dbReference type="PANTHER" id="PTHR22803">
    <property type="entry name" value="MANNOSE, PHOSPHOLIPASE, LECTIN RECEPTOR RELATED"/>
    <property type="match status" value="1"/>
</dbReference>
<name>A0A8C7GX86_ONCKI</name>
<dbReference type="InterPro" id="IPR050111">
    <property type="entry name" value="C-type_lectin/snaclec_domain"/>
</dbReference>
<dbReference type="Pfam" id="PF00059">
    <property type="entry name" value="Lectin_C"/>
    <property type="match status" value="1"/>
</dbReference>
<evidence type="ECO:0000259" key="2">
    <source>
        <dbReference type="PROSITE" id="PS50041"/>
    </source>
</evidence>
<dbReference type="SUPFAM" id="SSF56436">
    <property type="entry name" value="C-type lectin-like"/>
    <property type="match status" value="1"/>
</dbReference>
<dbReference type="PROSITE" id="PS00615">
    <property type="entry name" value="C_TYPE_LECTIN_1"/>
    <property type="match status" value="1"/>
</dbReference>
<feature type="domain" description="C-type lectin" evidence="2">
    <location>
        <begin position="14"/>
        <end position="101"/>
    </location>
</feature>
<dbReference type="AlphaFoldDB" id="A0A8C7GX86"/>
<dbReference type="Ensembl" id="ENSOKIT00005052409.1">
    <property type="protein sequence ID" value="ENSOKIP00005049679.1"/>
    <property type="gene ID" value="ENSOKIG00005020888.1"/>
</dbReference>
<dbReference type="SMART" id="SM00034">
    <property type="entry name" value="CLECT"/>
    <property type="match status" value="1"/>
</dbReference>